<gene>
    <name evidence="3" type="ORF">LNQ49_19595</name>
</gene>
<evidence type="ECO:0000259" key="2">
    <source>
        <dbReference type="Pfam" id="PF01494"/>
    </source>
</evidence>
<keyword evidence="4" id="KW-1185">Reference proteome</keyword>
<name>A0ABS8MYD9_9FLAO</name>
<proteinExistence type="predicted"/>
<keyword evidence="3" id="KW-0503">Monooxygenase</keyword>
<accession>A0ABS8MYD9</accession>
<reference evidence="3" key="1">
    <citation type="submission" date="2021-11" db="EMBL/GenBank/DDBJ databases">
        <title>Description of novel Flavobacterium species.</title>
        <authorList>
            <person name="Saticioglu I.B."/>
            <person name="Ay H."/>
            <person name="Altun S."/>
            <person name="Duman M."/>
        </authorList>
    </citation>
    <scope>NUCLEOTIDE SEQUENCE</scope>
    <source>
        <strain evidence="3">F-65</strain>
    </source>
</reference>
<dbReference type="InterPro" id="IPR002938">
    <property type="entry name" value="FAD-bd"/>
</dbReference>
<evidence type="ECO:0000313" key="4">
    <source>
        <dbReference type="Proteomes" id="UP001430919"/>
    </source>
</evidence>
<dbReference type="Pfam" id="PF01494">
    <property type="entry name" value="FAD_binding_3"/>
    <property type="match status" value="1"/>
</dbReference>
<dbReference type="PANTHER" id="PTHR43476:SF3">
    <property type="entry name" value="FAD-BINDING MONOOXYGENASE"/>
    <property type="match status" value="1"/>
</dbReference>
<keyword evidence="1" id="KW-0560">Oxidoreductase</keyword>
<dbReference type="InterPro" id="IPR036188">
    <property type="entry name" value="FAD/NAD-bd_sf"/>
</dbReference>
<dbReference type="Gene3D" id="3.50.50.60">
    <property type="entry name" value="FAD/NAD(P)-binding domain"/>
    <property type="match status" value="1"/>
</dbReference>
<sequence>MEKEYDVIIAGCGPTGATFANYFGKQNLRVLLFDKESDIIEYPRAVHIDEDVIRIFQELGLYEEMKKDAIKPFVNYSLVSKKDKLLFQFQPNSSISEDIPDCSWILQPEIEKHLRNGFLQYPNVTFLKETTWRDMNKKEDSVSLVLMDSQEQLIKVKAKFLIACDGGKSAIRKQMNIAVHDFGFKKEWFVIDTNYNGENVFSEDHKQYCDPDQPMTYVNGVKNHFRWEFMVSKKHAEFSDEMLAKTMIPKLASHFPIDDFEIIRKKKYVFHTLVAKEWRSGPVFLAGDAAHQMPPFLGQGMCSGIKDAKNLAWKIVSACTSFNVATNELLDSYYMERAPQVEKIIKLAAILGGFIQYSNPILASFRNGFLKLLNILPNKPIDALIEKHLYGLEVKNFSKSQHPLVGKRIPQPLIVLKNKRKVYFDELCGFHWVILFRSDCKIIPFNPSGTLKYIPVVENFSESSMGIKSQFFAKWMVENKVDFVVIRPDKFIFDIGKAKDYDKVIRNIDSYINKISAN</sequence>
<dbReference type="EMBL" id="JAJJMO010000001">
    <property type="protein sequence ID" value="MCC9073790.1"/>
    <property type="molecule type" value="Genomic_DNA"/>
</dbReference>
<feature type="domain" description="FAD-binding" evidence="2">
    <location>
        <begin position="4"/>
        <end position="346"/>
    </location>
</feature>
<evidence type="ECO:0000313" key="3">
    <source>
        <dbReference type="EMBL" id="MCC9073790.1"/>
    </source>
</evidence>
<dbReference type="GO" id="GO:0004497">
    <property type="term" value="F:monooxygenase activity"/>
    <property type="evidence" value="ECO:0007669"/>
    <property type="project" value="UniProtKB-KW"/>
</dbReference>
<evidence type="ECO:0000256" key="1">
    <source>
        <dbReference type="ARBA" id="ARBA00023002"/>
    </source>
</evidence>
<dbReference type="Proteomes" id="UP001430919">
    <property type="component" value="Unassembled WGS sequence"/>
</dbReference>
<dbReference type="PRINTS" id="PR00420">
    <property type="entry name" value="RNGMNOXGNASE"/>
</dbReference>
<dbReference type="PANTHER" id="PTHR43476">
    <property type="entry name" value="3-(3-HYDROXY-PHENYL)PROPIONATE/3-HYDROXYCINNAMIC ACID HYDROXYLASE"/>
    <property type="match status" value="1"/>
</dbReference>
<comment type="caution">
    <text evidence="3">The sequence shown here is derived from an EMBL/GenBank/DDBJ whole genome shotgun (WGS) entry which is preliminary data.</text>
</comment>
<dbReference type="InterPro" id="IPR050631">
    <property type="entry name" value="PheA/TfdB_FAD_monoxygenase"/>
</dbReference>
<dbReference type="SUPFAM" id="SSF51905">
    <property type="entry name" value="FAD/NAD(P)-binding domain"/>
    <property type="match status" value="1"/>
</dbReference>
<protein>
    <submittedName>
        <fullName evidence="3">FAD-dependent monooxygenase</fullName>
    </submittedName>
</protein>
<dbReference type="RefSeq" id="WP_229990700.1">
    <property type="nucleotide sequence ID" value="NZ_JAJJMO010000001.1"/>
</dbReference>
<dbReference type="Gene3D" id="3.30.70.2450">
    <property type="match status" value="1"/>
</dbReference>
<organism evidence="3 4">
    <name type="scientific">Flavobacterium pisciphilum</name>
    <dbReference type="NCBI Taxonomy" id="2893755"/>
    <lineage>
        <taxon>Bacteria</taxon>
        <taxon>Pseudomonadati</taxon>
        <taxon>Bacteroidota</taxon>
        <taxon>Flavobacteriia</taxon>
        <taxon>Flavobacteriales</taxon>
        <taxon>Flavobacteriaceae</taxon>
        <taxon>Flavobacterium</taxon>
    </lineage>
</organism>